<comment type="caution">
    <text evidence="2">The sequence shown here is derived from an EMBL/GenBank/DDBJ whole genome shotgun (WGS) entry which is preliminary data.</text>
</comment>
<evidence type="ECO:0000313" key="2">
    <source>
        <dbReference type="EMBL" id="RUO22608.1"/>
    </source>
</evidence>
<dbReference type="RefSeq" id="WP_126766381.1">
    <property type="nucleotide sequence ID" value="NZ_PIPJ01000002.1"/>
</dbReference>
<keyword evidence="1" id="KW-0175">Coiled coil</keyword>
<reference evidence="3" key="1">
    <citation type="journal article" date="2018" name="Front. Microbiol.">
        <title>Genome-Based Analysis Reveals the Taxonomy and Diversity of the Family Idiomarinaceae.</title>
        <authorList>
            <person name="Liu Y."/>
            <person name="Lai Q."/>
            <person name="Shao Z."/>
        </authorList>
    </citation>
    <scope>NUCLEOTIDE SEQUENCE [LARGE SCALE GENOMIC DNA]</scope>
    <source>
        <strain evidence="3">GBPy7</strain>
    </source>
</reference>
<dbReference type="Proteomes" id="UP000288395">
    <property type="component" value="Unassembled WGS sequence"/>
</dbReference>
<keyword evidence="3" id="KW-1185">Reference proteome</keyword>
<proteinExistence type="predicted"/>
<dbReference type="AlphaFoldDB" id="A0A432W0U8"/>
<dbReference type="OrthoDB" id="6119186at2"/>
<organism evidence="2 3">
    <name type="scientific">Aliidiomarina iranensis</name>
    <dbReference type="NCBI Taxonomy" id="1434071"/>
    <lineage>
        <taxon>Bacteria</taxon>
        <taxon>Pseudomonadati</taxon>
        <taxon>Pseudomonadota</taxon>
        <taxon>Gammaproteobacteria</taxon>
        <taxon>Alteromonadales</taxon>
        <taxon>Idiomarinaceae</taxon>
        <taxon>Aliidiomarina</taxon>
    </lineage>
</organism>
<sequence>MITTISTAITLVKRLREISKNIEDAELKGGLADLSSELADLKLEAASHKEHIAALQEENTLLKRTSLPTDEKPIGRKWGCYQFKDDDGLYCPGCWDSKRKKSSTTRVDTQFRHCPVCNAPIGSC</sequence>
<dbReference type="EMBL" id="PIPJ01000002">
    <property type="protein sequence ID" value="RUO22608.1"/>
    <property type="molecule type" value="Genomic_DNA"/>
</dbReference>
<protein>
    <submittedName>
        <fullName evidence="2">Uncharacterized protein</fullName>
    </submittedName>
</protein>
<evidence type="ECO:0000256" key="1">
    <source>
        <dbReference type="SAM" id="Coils"/>
    </source>
</evidence>
<feature type="coiled-coil region" evidence="1">
    <location>
        <begin position="8"/>
        <end position="65"/>
    </location>
</feature>
<accession>A0A432W0U8</accession>
<name>A0A432W0U8_9GAMM</name>
<gene>
    <name evidence="2" type="ORF">CWE08_05390</name>
</gene>
<evidence type="ECO:0000313" key="3">
    <source>
        <dbReference type="Proteomes" id="UP000288395"/>
    </source>
</evidence>